<dbReference type="Proteomes" id="UP001634394">
    <property type="component" value="Unassembled WGS sequence"/>
</dbReference>
<reference evidence="5 6" key="1">
    <citation type="submission" date="2024-11" db="EMBL/GenBank/DDBJ databases">
        <title>Chromosome-level genome assembly of the freshwater bivalve Anodonta woodiana.</title>
        <authorList>
            <person name="Chen X."/>
        </authorList>
    </citation>
    <scope>NUCLEOTIDE SEQUENCE [LARGE SCALE GENOMIC DNA]</scope>
    <source>
        <strain evidence="5">MN2024</strain>
        <tissue evidence="5">Gills</tissue>
    </source>
</reference>
<proteinExistence type="inferred from homology"/>
<dbReference type="Gene3D" id="3.40.50.1820">
    <property type="entry name" value="alpha/beta hydrolase"/>
    <property type="match status" value="1"/>
</dbReference>
<keyword evidence="3" id="KW-1133">Transmembrane helix</keyword>
<feature type="compositionally biased region" description="Basic and acidic residues" evidence="2">
    <location>
        <begin position="747"/>
        <end position="764"/>
    </location>
</feature>
<keyword evidence="3" id="KW-0812">Transmembrane</keyword>
<feature type="non-terminal residue" evidence="5">
    <location>
        <position position="1"/>
    </location>
</feature>
<feature type="transmembrane region" description="Helical" evidence="3">
    <location>
        <begin position="594"/>
        <end position="615"/>
    </location>
</feature>
<gene>
    <name evidence="5" type="ORF">ACJMK2_017891</name>
</gene>
<dbReference type="InterPro" id="IPR051093">
    <property type="entry name" value="Neuroligin/BSAL"/>
</dbReference>
<evidence type="ECO:0000313" key="5">
    <source>
        <dbReference type="EMBL" id="KAL3846951.1"/>
    </source>
</evidence>
<evidence type="ECO:0000256" key="1">
    <source>
        <dbReference type="ARBA" id="ARBA00005964"/>
    </source>
</evidence>
<comment type="similarity">
    <text evidence="1">Belongs to the type-B carboxylesterase/lipase family.</text>
</comment>
<feature type="domain" description="Carboxylesterase type B" evidence="4">
    <location>
        <begin position="35"/>
        <end position="449"/>
    </location>
</feature>
<feature type="region of interest" description="Disordered" evidence="2">
    <location>
        <begin position="742"/>
        <end position="776"/>
    </location>
</feature>
<dbReference type="AlphaFoldDB" id="A0ABD3UBU0"/>
<name>A0ABD3UBU0_SINWO</name>
<evidence type="ECO:0000256" key="2">
    <source>
        <dbReference type="SAM" id="MobiDB-lite"/>
    </source>
</evidence>
<dbReference type="InterPro" id="IPR002018">
    <property type="entry name" value="CarbesteraseB"/>
</dbReference>
<organism evidence="5 6">
    <name type="scientific">Sinanodonta woodiana</name>
    <name type="common">Chinese pond mussel</name>
    <name type="synonym">Anodonta woodiana</name>
    <dbReference type="NCBI Taxonomy" id="1069815"/>
    <lineage>
        <taxon>Eukaryota</taxon>
        <taxon>Metazoa</taxon>
        <taxon>Spiralia</taxon>
        <taxon>Lophotrochozoa</taxon>
        <taxon>Mollusca</taxon>
        <taxon>Bivalvia</taxon>
        <taxon>Autobranchia</taxon>
        <taxon>Heteroconchia</taxon>
        <taxon>Palaeoheterodonta</taxon>
        <taxon>Unionida</taxon>
        <taxon>Unionoidea</taxon>
        <taxon>Unionidae</taxon>
        <taxon>Unioninae</taxon>
        <taxon>Sinanodonta</taxon>
    </lineage>
</organism>
<keyword evidence="3" id="KW-0472">Membrane</keyword>
<keyword evidence="6" id="KW-1185">Reference proteome</keyword>
<evidence type="ECO:0000259" key="4">
    <source>
        <dbReference type="Pfam" id="PF00135"/>
    </source>
</evidence>
<evidence type="ECO:0000313" key="6">
    <source>
        <dbReference type="Proteomes" id="UP001634394"/>
    </source>
</evidence>
<feature type="compositionally biased region" description="Polar residues" evidence="2">
    <location>
        <begin position="765"/>
        <end position="776"/>
    </location>
</feature>
<sequence>KIVYIMHALLTVCRVLCPPRILVVREFASDAIGFEPRQNWNDTKLMPVMIFIHGESYEIGTGNAYDGSVLASYGEVIVVTVNYRLGVLGFLSTGDASAPGNYALYDLLAIFSWVKDNIGAFGGDKDRITLFGHGHGAALVNVFLLSNMAPNETYFHRVILQSGSALSSWATSVNPVLCSRKLAQNINCTGPIDISEQLLNCFKSKSLEELVQQAPLAPKYYSCFGPSLNKQSFNSQSLRVLMRDIKTRFAKTPIIFGITKDESYSFFTEREIRDGIDKERRTQILRTFVHNMYQHHKQEIFDILDHEYSTWDRATDDATRRNNLIDLLTDGLYLAPLIEMVQEHSKHSDTYLYIFSYSTASENYPKWVKGAHGDELPYIFGAPLVDGTSPFPLQYNTAEKSLSENMMRLWTNFAKTGDPNMPQEDVFDKIKGRNRYQGVKWSKYDLQTESSLIFGEDIGKGPSIRSHYRGREMGLWLHLLPKINRAEKEMKSLGYSQDLVSNVSTFESSHLLMTDFMEDFPSSPRISSVTPPLNDKPDGTTNDEISTQDLKRDKSSLSLHTIQNMTTTNPVQEKDLTLSQGLRSTLTSSTPLSITVYVGCSVLFLNILIFSIVCCQRERIRRDGDGPDGPVVNSEANIIKEMDRAKIQDSQELALLVHTAESCKANIKFTNASNNPFTDSAPLCKGINTKPPSKTAGCSYSSLAMPLSPLKQTNYPANHVPYIEGQLASNLLSISMTSAAANSELPSGKERQPKSEHEKCEWRSHQSTSNNSDTLV</sequence>
<dbReference type="InterPro" id="IPR029058">
    <property type="entry name" value="AB_hydrolase_fold"/>
</dbReference>
<dbReference type="EMBL" id="JBJQND010000016">
    <property type="protein sequence ID" value="KAL3846951.1"/>
    <property type="molecule type" value="Genomic_DNA"/>
</dbReference>
<feature type="region of interest" description="Disordered" evidence="2">
    <location>
        <begin position="522"/>
        <end position="547"/>
    </location>
</feature>
<evidence type="ECO:0000256" key="3">
    <source>
        <dbReference type="SAM" id="Phobius"/>
    </source>
</evidence>
<comment type="caution">
    <text evidence="5">The sequence shown here is derived from an EMBL/GenBank/DDBJ whole genome shotgun (WGS) entry which is preliminary data.</text>
</comment>
<protein>
    <recommendedName>
        <fullName evidence="4">Carboxylesterase type B domain-containing protein</fullName>
    </recommendedName>
</protein>
<accession>A0ABD3UBU0</accession>
<dbReference type="PANTHER" id="PTHR43903">
    <property type="entry name" value="NEUROLIGIN"/>
    <property type="match status" value="1"/>
</dbReference>
<dbReference type="SUPFAM" id="SSF53474">
    <property type="entry name" value="alpha/beta-Hydrolases"/>
    <property type="match status" value="1"/>
</dbReference>
<dbReference type="Pfam" id="PF00135">
    <property type="entry name" value="COesterase"/>
    <property type="match status" value="1"/>
</dbReference>